<organism evidence="5 6">
    <name type="scientific">Peribacillus psychrosaccharolyticus</name>
    <name type="common">Bacillus psychrosaccharolyticus</name>
    <dbReference type="NCBI Taxonomy" id="1407"/>
    <lineage>
        <taxon>Bacteria</taxon>
        <taxon>Bacillati</taxon>
        <taxon>Bacillota</taxon>
        <taxon>Bacilli</taxon>
        <taxon>Bacillales</taxon>
        <taxon>Bacillaceae</taxon>
        <taxon>Peribacillus</taxon>
    </lineage>
</organism>
<reference evidence="5 6" key="1">
    <citation type="submission" date="2021-01" db="EMBL/GenBank/DDBJ databases">
        <title>FDA dAtabase for Regulatory Grade micrObial Sequences (FDA-ARGOS): Supporting development and validation of Infectious Disease Dx tests.</title>
        <authorList>
            <person name="Nelson B."/>
            <person name="Plummer A."/>
            <person name="Tallon L."/>
            <person name="Sadzewicz L."/>
            <person name="Zhao X."/>
            <person name="Boylan J."/>
            <person name="Ott S."/>
            <person name="Bowen H."/>
            <person name="Vavikolanu K."/>
            <person name="Mehta A."/>
            <person name="Aluvathingal J."/>
            <person name="Nadendla S."/>
            <person name="Myers T."/>
            <person name="Yan Y."/>
            <person name="Sichtig H."/>
        </authorList>
    </citation>
    <scope>NUCLEOTIDE SEQUENCE [LARGE SCALE GENOMIC DNA]</scope>
    <source>
        <strain evidence="5 6">FDAARGOS_1161</strain>
    </source>
</reference>
<accession>A0A974NK49</accession>
<evidence type="ECO:0000259" key="3">
    <source>
        <dbReference type="Pfam" id="PF00149"/>
    </source>
</evidence>
<dbReference type="Gene3D" id="3.90.780.10">
    <property type="entry name" value="5'-Nucleotidase, C-terminal domain"/>
    <property type="match status" value="1"/>
</dbReference>
<dbReference type="PRINTS" id="PR01607">
    <property type="entry name" value="APYRASEFAMLY"/>
</dbReference>
<feature type="domain" description="5'-Nucleotidase C-terminal" evidence="4">
    <location>
        <begin position="286"/>
        <end position="421"/>
    </location>
</feature>
<dbReference type="InterPro" id="IPR036907">
    <property type="entry name" value="5'-Nucleotdase_C_sf"/>
</dbReference>
<evidence type="ECO:0000256" key="1">
    <source>
        <dbReference type="ARBA" id="ARBA00022729"/>
    </source>
</evidence>
<proteinExistence type="inferred from homology"/>
<dbReference type="InterPro" id="IPR008334">
    <property type="entry name" value="5'-Nucleotdase_C"/>
</dbReference>
<keyword evidence="6" id="KW-1185">Reference proteome</keyword>
<comment type="similarity">
    <text evidence="2">Belongs to the 5'-nucleotidase family.</text>
</comment>
<dbReference type="RefSeq" id="WP_040375902.1">
    <property type="nucleotide sequence ID" value="NZ_CP068053.1"/>
</dbReference>
<dbReference type="GO" id="GO:0030288">
    <property type="term" value="C:outer membrane-bounded periplasmic space"/>
    <property type="evidence" value="ECO:0007669"/>
    <property type="project" value="TreeGrafter"/>
</dbReference>
<feature type="domain" description="Calcineurin-like phosphoesterase" evidence="3">
    <location>
        <begin position="6"/>
        <end position="205"/>
    </location>
</feature>
<evidence type="ECO:0000313" key="5">
    <source>
        <dbReference type="EMBL" id="QQS99299.1"/>
    </source>
</evidence>
<dbReference type="GO" id="GO:0000166">
    <property type="term" value="F:nucleotide binding"/>
    <property type="evidence" value="ECO:0007669"/>
    <property type="project" value="UniProtKB-KW"/>
</dbReference>
<dbReference type="AlphaFoldDB" id="A0A974NK49"/>
<dbReference type="InterPro" id="IPR029052">
    <property type="entry name" value="Metallo-depent_PP-like"/>
</dbReference>
<dbReference type="SUPFAM" id="SSF56300">
    <property type="entry name" value="Metallo-dependent phosphatases"/>
    <property type="match status" value="1"/>
</dbReference>
<dbReference type="Pfam" id="PF00149">
    <property type="entry name" value="Metallophos"/>
    <property type="match status" value="1"/>
</dbReference>
<keyword evidence="2" id="KW-0378">Hydrolase</keyword>
<keyword evidence="2" id="KW-0547">Nucleotide-binding</keyword>
<dbReference type="PANTHER" id="PTHR11575:SF23">
    <property type="entry name" value="5-NUCLEOTIDASE FAMILY PROTEIN"/>
    <property type="match status" value="1"/>
</dbReference>
<dbReference type="CDD" id="cd00845">
    <property type="entry name" value="MPP_UshA_N_like"/>
    <property type="match status" value="1"/>
</dbReference>
<dbReference type="PANTHER" id="PTHR11575">
    <property type="entry name" value="5'-NUCLEOTIDASE-RELATED"/>
    <property type="match status" value="1"/>
</dbReference>
<evidence type="ECO:0000256" key="2">
    <source>
        <dbReference type="RuleBase" id="RU362119"/>
    </source>
</evidence>
<dbReference type="Pfam" id="PF02872">
    <property type="entry name" value="5_nucleotid_C"/>
    <property type="match status" value="1"/>
</dbReference>
<dbReference type="GO" id="GO:0008768">
    <property type="term" value="F:UDP-sugar diphosphatase activity"/>
    <property type="evidence" value="ECO:0007669"/>
    <property type="project" value="TreeGrafter"/>
</dbReference>
<protein>
    <submittedName>
        <fullName evidence="5">Bifunctional metallophosphatase/5'-nucleotidase</fullName>
    </submittedName>
</protein>
<evidence type="ECO:0000259" key="4">
    <source>
        <dbReference type="Pfam" id="PF02872"/>
    </source>
</evidence>
<gene>
    <name evidence="5" type="ORF">I6J18_16915</name>
</gene>
<dbReference type="PIRSF" id="PIRSF036361">
    <property type="entry name" value="YunD"/>
    <property type="match status" value="1"/>
</dbReference>
<dbReference type="KEGG" id="ppsr:I6J18_16915"/>
<sequence>MSEAIHIYHTNDLHSHFEKWPRIEAFLRSRQQLHVETGEECLILDIGDHVDRWHPYTEGTHGKGNIELLNEAGYQYVTIGNNEGITMTYEDLDSLYEKADFKVLAANIYQQNGERPKWALPYEIHTTTSGTRIAMLGLTANFQKLYSALGWKVSEPFIELEQQLSALKSKADIIVLLSHLGIHDDERIAADFPVVDVILGAHTHHILHHGKVVNQSLLCGAGKYGFYVGHVELTVNEIGEVTDKKAWLYDTNEFNEIEGESKWEQSLLDVGSQALQEVVATLPEALETQWFTPSILPDILCKALREWSSADCAFLNAGLLLEGLPKGKVTKADLHRILPHPINPCVVSLSGSQLKEIIMQSLNPEWPHMPVKGFGFRGKIMGNMVYDKIDFIKTNNGLVKYILIDGEKLNPEKQYKLVLPDMFTFGYFFPHLQRSQHKEYLMPEFLRDILAWKLKTD</sequence>
<dbReference type="Proteomes" id="UP000595254">
    <property type="component" value="Chromosome"/>
</dbReference>
<dbReference type="InterPro" id="IPR004843">
    <property type="entry name" value="Calcineurin-like_PHP"/>
</dbReference>
<dbReference type="GO" id="GO:0008253">
    <property type="term" value="F:5'-nucleotidase activity"/>
    <property type="evidence" value="ECO:0007669"/>
    <property type="project" value="TreeGrafter"/>
</dbReference>
<dbReference type="GO" id="GO:0009166">
    <property type="term" value="P:nucleotide catabolic process"/>
    <property type="evidence" value="ECO:0007669"/>
    <property type="project" value="InterPro"/>
</dbReference>
<dbReference type="InterPro" id="IPR006179">
    <property type="entry name" value="5_nucleotidase/apyrase"/>
</dbReference>
<evidence type="ECO:0000313" key="6">
    <source>
        <dbReference type="Proteomes" id="UP000595254"/>
    </source>
</evidence>
<dbReference type="EMBL" id="CP068053">
    <property type="protein sequence ID" value="QQS99299.1"/>
    <property type="molecule type" value="Genomic_DNA"/>
</dbReference>
<keyword evidence="1" id="KW-0732">Signal</keyword>
<dbReference type="Gene3D" id="3.60.21.10">
    <property type="match status" value="1"/>
</dbReference>
<dbReference type="SUPFAM" id="SSF55816">
    <property type="entry name" value="5'-nucleotidase (syn. UDP-sugar hydrolase), C-terminal domain"/>
    <property type="match status" value="1"/>
</dbReference>
<dbReference type="InterPro" id="IPR011240">
    <property type="entry name" value="Pesterase_YunD"/>
</dbReference>
<name>A0A974NK49_PERPY</name>